<name>A0A388LLE7_CHABU</name>
<feature type="coiled-coil region" evidence="2">
    <location>
        <begin position="447"/>
        <end position="501"/>
    </location>
</feature>
<feature type="compositionally biased region" description="Polar residues" evidence="3">
    <location>
        <begin position="606"/>
        <end position="624"/>
    </location>
</feature>
<feature type="compositionally biased region" description="Basic and acidic residues" evidence="3">
    <location>
        <begin position="787"/>
        <end position="798"/>
    </location>
</feature>
<feature type="region of interest" description="Disordered" evidence="3">
    <location>
        <begin position="1254"/>
        <end position="1331"/>
    </location>
</feature>
<dbReference type="SUPFAM" id="SSF48452">
    <property type="entry name" value="TPR-like"/>
    <property type="match status" value="3"/>
</dbReference>
<dbReference type="InterPro" id="IPR044227">
    <property type="entry name" value="TONSOKU"/>
</dbReference>
<dbReference type="Pfam" id="PF13424">
    <property type="entry name" value="TPR_12"/>
    <property type="match status" value="2"/>
</dbReference>
<feature type="compositionally biased region" description="Polar residues" evidence="3">
    <location>
        <begin position="950"/>
        <end position="959"/>
    </location>
</feature>
<feature type="compositionally biased region" description="Acidic residues" evidence="3">
    <location>
        <begin position="814"/>
        <end position="824"/>
    </location>
</feature>
<dbReference type="PANTHER" id="PTHR47684">
    <property type="entry name" value="PROTEIN TONSOKU"/>
    <property type="match status" value="1"/>
</dbReference>
<organism evidence="4 5">
    <name type="scientific">Chara braunii</name>
    <name type="common">Braun's stonewort</name>
    <dbReference type="NCBI Taxonomy" id="69332"/>
    <lineage>
        <taxon>Eukaryota</taxon>
        <taxon>Viridiplantae</taxon>
        <taxon>Streptophyta</taxon>
        <taxon>Charophyceae</taxon>
        <taxon>Charales</taxon>
        <taxon>Characeae</taxon>
        <taxon>Chara</taxon>
    </lineage>
</organism>
<dbReference type="Gramene" id="GBG83045">
    <property type="protein sequence ID" value="GBG83045"/>
    <property type="gene ID" value="CBR_g36663"/>
</dbReference>
<dbReference type="InterPro" id="IPR011990">
    <property type="entry name" value="TPR-like_helical_dom_sf"/>
</dbReference>
<evidence type="ECO:0000256" key="2">
    <source>
        <dbReference type="SAM" id="Coils"/>
    </source>
</evidence>
<evidence type="ECO:0000313" key="4">
    <source>
        <dbReference type="EMBL" id="GBG83045.1"/>
    </source>
</evidence>
<feature type="compositionally biased region" description="Acidic residues" evidence="3">
    <location>
        <begin position="524"/>
        <end position="536"/>
    </location>
</feature>
<feature type="compositionally biased region" description="Basic and acidic residues" evidence="3">
    <location>
        <begin position="574"/>
        <end position="590"/>
    </location>
</feature>
<protein>
    <recommendedName>
        <fullName evidence="6">MalT-like TPR region domain-containing protein</fullName>
    </recommendedName>
</protein>
<evidence type="ECO:0000313" key="5">
    <source>
        <dbReference type="Proteomes" id="UP000265515"/>
    </source>
</evidence>
<proteinExistence type="predicted"/>
<dbReference type="PROSITE" id="PS50005">
    <property type="entry name" value="TPR"/>
    <property type="match status" value="2"/>
</dbReference>
<dbReference type="PANTHER" id="PTHR47684:SF1">
    <property type="entry name" value="PROTEIN TONSOKU"/>
    <property type="match status" value="1"/>
</dbReference>
<dbReference type="EMBL" id="BFEA01000426">
    <property type="protein sequence ID" value="GBG83045.1"/>
    <property type="molecule type" value="Genomic_DNA"/>
</dbReference>
<feature type="repeat" description="TPR" evidence="1">
    <location>
        <begin position="245"/>
        <end position="278"/>
    </location>
</feature>
<dbReference type="STRING" id="69332.A0A388LLE7"/>
<feature type="region of interest" description="Disordered" evidence="3">
    <location>
        <begin position="1131"/>
        <end position="1150"/>
    </location>
</feature>
<reference evidence="4 5" key="1">
    <citation type="journal article" date="2018" name="Cell">
        <title>The Chara Genome: Secondary Complexity and Implications for Plant Terrestrialization.</title>
        <authorList>
            <person name="Nishiyama T."/>
            <person name="Sakayama H."/>
            <person name="Vries J.D."/>
            <person name="Buschmann H."/>
            <person name="Saint-Marcoux D."/>
            <person name="Ullrich K.K."/>
            <person name="Haas F.B."/>
            <person name="Vanderstraeten L."/>
            <person name="Becker D."/>
            <person name="Lang D."/>
            <person name="Vosolsobe S."/>
            <person name="Rombauts S."/>
            <person name="Wilhelmsson P.K.I."/>
            <person name="Janitza P."/>
            <person name="Kern R."/>
            <person name="Heyl A."/>
            <person name="Rumpler F."/>
            <person name="Villalobos L.I.A.C."/>
            <person name="Clay J.M."/>
            <person name="Skokan R."/>
            <person name="Toyoda A."/>
            <person name="Suzuki Y."/>
            <person name="Kagoshima H."/>
            <person name="Schijlen E."/>
            <person name="Tajeshwar N."/>
            <person name="Catarino B."/>
            <person name="Hetherington A.J."/>
            <person name="Saltykova A."/>
            <person name="Bonnot C."/>
            <person name="Breuninger H."/>
            <person name="Symeonidi A."/>
            <person name="Radhakrishnan G.V."/>
            <person name="Van Nieuwerburgh F."/>
            <person name="Deforce D."/>
            <person name="Chang C."/>
            <person name="Karol K.G."/>
            <person name="Hedrich R."/>
            <person name="Ulvskov P."/>
            <person name="Glockner G."/>
            <person name="Delwiche C.F."/>
            <person name="Petrasek J."/>
            <person name="Van de Peer Y."/>
            <person name="Friml J."/>
            <person name="Beilby M."/>
            <person name="Dolan L."/>
            <person name="Kohara Y."/>
            <person name="Sugano S."/>
            <person name="Fujiyama A."/>
            <person name="Delaux P.-M."/>
            <person name="Quint M."/>
            <person name="TheiBen G."/>
            <person name="Hagemann M."/>
            <person name="Harholt J."/>
            <person name="Dunand C."/>
            <person name="Zachgo S."/>
            <person name="Langdale J."/>
            <person name="Maumus F."/>
            <person name="Straeten D.V.D."/>
            <person name="Gould S.B."/>
            <person name="Rensing S.A."/>
        </authorList>
    </citation>
    <scope>NUCLEOTIDE SEQUENCE [LARGE SCALE GENOMIC DNA]</scope>
    <source>
        <strain evidence="4 5">S276</strain>
    </source>
</reference>
<keyword evidence="5" id="KW-1185">Reference proteome</keyword>
<dbReference type="GO" id="GO:0005634">
    <property type="term" value="C:nucleus"/>
    <property type="evidence" value="ECO:0007669"/>
    <property type="project" value="InterPro"/>
</dbReference>
<evidence type="ECO:0000256" key="1">
    <source>
        <dbReference type="PROSITE-ProRule" id="PRU00339"/>
    </source>
</evidence>
<sequence>MDQTDKAISELKAALVAVKRDGNWKEQGRLLNQLGHAFKKKGDYINAKKYFREDYDLTYTKYNEKQAQLDEFLPSLQALGDINYTLRDFDEALRLQYKHYSMAEMEDDVVEKERASTQLGRTHLDLFEEKGEREDAKHHLVDAEQYLKTSLKLCVNQSWTGERLANAYNNMGLLELLRKDYLQSKKYLKKAQACCDEEEATEALSRIYNTLGRLYMESGNKKRALEMMKRDQQICRELRHVQGEAKALLNIGELHIENREYDEALANLKQGLALAKLLQDELVLVNGFRNDISVARQLRDGMRDLKALEKRLKSVKTRLQQQEGGGGEDEHSIRLRISELLKRLVELAESLCMWEEVAHLGRQLIAHQEELGDDVGLADAYNHVGLAYYEMGKHPDAEDILRKAVETAIKSGSCEAQATAHLNLGNVLDSRFKHDEALASFQLSFEIAQLEGAEKHLKLQVKALENVHFIYSEVFHDEDEAKHAEEVVKKLKELLDKEEGMSPGKSDISGLGVETSSFGEVDEICDDVDDDDDYDGDVTNGNKSKRGRPQRPQRKVTTRRNGASKFVHGAADSGNERPCRARKRTFEMRKHPSRGGTGSKRVVNVDSESGNEDIQPSRTRQKVMSSEKGRNSSRRISTRHEHQRALEINSESSGEDVQERSHSCQRGLSKDKGKNDLTTSRHRCSPAQERQEIKRARKNGPTYERRTAGIPNAQERGDCLAKNRNPSGATNEPSPVKSVQIDLTDGMVSDSDNDEPETLGAHATGSRRTTPVSKEGGTCGSKRKAGGHPEDVEEEKWACHSSGTGGSSPIILDTIDDDDDEDEMPLSLVRRAKRRTTAMKGKAVLQSPSSQSKEQAREHTDVMKPPTSPPVVNQSPPNPNPLLPSGHRIPRSPVGGASTHVLHKPGVMKQLYADNAPTAEDIGFECVTPHGSSDPGLNGSIQDAVLMPDQDQQTAGQSSVDDERKAGKTASALGDDRNAVHNAHGRMMQPSPKAPFEDGGSLSPSAGCSMLRHATVSSSALSLDRQEDGSAGGRRQKTWGTFAEVAATVQPAVCPSSPPAFQGAQPAAIGLAEKCPRTAAERPEGPVMLQTTGRREPGNAKGLVHGKMEASINPPDASAAGQVACSKKMYQQDNHPCSGDSEQSKPSGVPPNIVDTAHGSFGMPDSPCILATPADPVPPVAVEQAVRKAIPFVVPAKFPPKDEEETKQPYHSTTTGQQSFGCGVSEQVAVEKTRSVAVFNAVENELRTLVGQPMVNDGRENTTTQRKDKPAELRSFTRQLEHKAQRSDNDAVKDTGVKNASTGAGQVMGSVGMENDPSLNVRGKPDGESKKVAGLASSANFAKVAMPSDIGNEVGPSELLPRSCNSAIDSEMAGESRVMVLAEKASPKTTVSWDTQ</sequence>
<gene>
    <name evidence="4" type="ORF">CBR_g36663</name>
</gene>
<keyword evidence="2" id="KW-0175">Coiled coil</keyword>
<feature type="compositionally biased region" description="Basic and acidic residues" evidence="3">
    <location>
        <begin position="657"/>
        <end position="675"/>
    </location>
</feature>
<feature type="compositionally biased region" description="Polar residues" evidence="3">
    <location>
        <begin position="1131"/>
        <end position="1146"/>
    </location>
</feature>
<evidence type="ECO:0008006" key="6">
    <source>
        <dbReference type="Google" id="ProtNLM"/>
    </source>
</evidence>
<feature type="coiled-coil region" evidence="2">
    <location>
        <begin position="298"/>
        <end position="325"/>
    </location>
</feature>
<comment type="caution">
    <text evidence="4">The sequence shown here is derived from an EMBL/GenBank/DDBJ whole genome shotgun (WGS) entry which is preliminary data.</text>
</comment>
<dbReference type="GO" id="GO:0040029">
    <property type="term" value="P:epigenetic regulation of gene expression"/>
    <property type="evidence" value="ECO:0007669"/>
    <property type="project" value="InterPro"/>
</dbReference>
<feature type="compositionally biased region" description="Polar residues" evidence="3">
    <location>
        <begin position="724"/>
        <end position="733"/>
    </location>
</feature>
<feature type="compositionally biased region" description="Basic and acidic residues" evidence="3">
    <location>
        <begin position="1279"/>
        <end position="1296"/>
    </location>
</feature>
<dbReference type="SMART" id="SM00028">
    <property type="entry name" value="TPR"/>
    <property type="match status" value="6"/>
</dbReference>
<feature type="compositionally biased region" description="Basic and acidic residues" evidence="3">
    <location>
        <begin position="1257"/>
        <end position="1272"/>
    </location>
</feature>
<feature type="region of interest" description="Disordered" evidence="3">
    <location>
        <begin position="923"/>
        <end position="1008"/>
    </location>
</feature>
<dbReference type="Proteomes" id="UP000265515">
    <property type="component" value="Unassembled WGS sequence"/>
</dbReference>
<dbReference type="GO" id="GO:0072423">
    <property type="term" value="P:response to DNA damage checkpoint signaling"/>
    <property type="evidence" value="ECO:0007669"/>
    <property type="project" value="InterPro"/>
</dbReference>
<keyword evidence="1" id="KW-0802">TPR repeat</keyword>
<dbReference type="Pfam" id="PF13181">
    <property type="entry name" value="TPR_8"/>
    <property type="match status" value="1"/>
</dbReference>
<dbReference type="Gene3D" id="1.25.40.10">
    <property type="entry name" value="Tetratricopeptide repeat domain"/>
    <property type="match status" value="2"/>
</dbReference>
<dbReference type="InterPro" id="IPR019734">
    <property type="entry name" value="TPR_rpt"/>
</dbReference>
<dbReference type="OrthoDB" id="626167at2759"/>
<accession>A0A388LLE7</accession>
<dbReference type="GO" id="GO:0009933">
    <property type="term" value="P:meristem structural organization"/>
    <property type="evidence" value="ECO:0007669"/>
    <property type="project" value="InterPro"/>
</dbReference>
<feature type="repeat" description="TPR" evidence="1">
    <location>
        <begin position="378"/>
        <end position="411"/>
    </location>
</feature>
<feature type="region of interest" description="Disordered" evidence="3">
    <location>
        <begin position="524"/>
        <end position="902"/>
    </location>
</feature>
<feature type="compositionally biased region" description="Basic residues" evidence="3">
    <location>
        <begin position="543"/>
        <end position="558"/>
    </location>
</feature>
<evidence type="ECO:0000256" key="3">
    <source>
        <dbReference type="SAM" id="MobiDB-lite"/>
    </source>
</evidence>